<evidence type="ECO:0000256" key="15">
    <source>
        <dbReference type="ARBA" id="ARBA00037847"/>
    </source>
</evidence>
<comment type="subcellular location">
    <subcellularLocation>
        <location evidence="16">Cell membrane</location>
        <topology evidence="16">Single-pass membrane protein</topology>
    </subcellularLocation>
    <subcellularLocation>
        <location evidence="15">Endomembrane system</location>
        <topology evidence="15">Single-pass membrane protein</topology>
    </subcellularLocation>
</comment>
<evidence type="ECO:0000256" key="13">
    <source>
        <dbReference type="ARBA" id="ARBA00025614"/>
    </source>
</evidence>
<keyword evidence="18" id="KW-0175">Coiled coil</keyword>
<dbReference type="GO" id="GO:0045259">
    <property type="term" value="C:proton-transporting ATP synthase complex"/>
    <property type="evidence" value="ECO:0007669"/>
    <property type="project" value="UniProtKB-KW"/>
</dbReference>
<protein>
    <recommendedName>
        <fullName evidence="16">ATP synthase subunit b</fullName>
    </recommendedName>
    <alternativeName>
        <fullName evidence="16">ATP synthase F(0) sector subunit b</fullName>
    </alternativeName>
    <alternativeName>
        <fullName evidence="16">ATPase subunit I</fullName>
    </alternativeName>
    <alternativeName>
        <fullName evidence="16">F-type ATPase subunit b</fullName>
        <shortName evidence="16">F-ATPase subunit b</shortName>
    </alternativeName>
</protein>
<dbReference type="Pfam" id="PF00430">
    <property type="entry name" value="ATP-synt_B"/>
    <property type="match status" value="1"/>
</dbReference>
<evidence type="ECO:0000256" key="6">
    <source>
        <dbReference type="ARBA" id="ARBA00022692"/>
    </source>
</evidence>
<dbReference type="GO" id="GO:0005886">
    <property type="term" value="C:plasma membrane"/>
    <property type="evidence" value="ECO:0007669"/>
    <property type="project" value="UniProtKB-SubCell"/>
</dbReference>
<dbReference type="OrthoDB" id="9788020at2"/>
<evidence type="ECO:0000256" key="7">
    <source>
        <dbReference type="ARBA" id="ARBA00022781"/>
    </source>
</evidence>
<evidence type="ECO:0000256" key="2">
    <source>
        <dbReference type="ARBA" id="ARBA00022448"/>
    </source>
</evidence>
<evidence type="ECO:0000256" key="11">
    <source>
        <dbReference type="ARBA" id="ARBA00023310"/>
    </source>
</evidence>
<keyword evidence="5 16" id="KW-0138">CF(0)</keyword>
<accession>A0A1T4XYF4</accession>
<keyword evidence="20" id="KW-1185">Reference proteome</keyword>
<dbReference type="GO" id="GO:0046933">
    <property type="term" value="F:proton-transporting ATP synthase activity, rotational mechanism"/>
    <property type="evidence" value="ECO:0007669"/>
    <property type="project" value="UniProtKB-UniRule"/>
</dbReference>
<dbReference type="STRING" id="92487.SAMN02745130_03674"/>
<dbReference type="EMBL" id="FUYB01000027">
    <property type="protein sequence ID" value="SKA94587.1"/>
    <property type="molecule type" value="Genomic_DNA"/>
</dbReference>
<evidence type="ECO:0000256" key="5">
    <source>
        <dbReference type="ARBA" id="ARBA00022547"/>
    </source>
</evidence>
<evidence type="ECO:0000313" key="19">
    <source>
        <dbReference type="EMBL" id="SKA94587.1"/>
    </source>
</evidence>
<keyword evidence="11 16" id="KW-0066">ATP synthesis</keyword>
<comment type="function">
    <text evidence="13">Component of the F(0) channel, it forms part of the peripheral stalk, linking F(1) to F(0). The b'-subunit is a diverged and duplicated form of b found in plants and photosynthetic bacteria.</text>
</comment>
<keyword evidence="4" id="KW-0997">Cell inner membrane</keyword>
<dbReference type="PANTHER" id="PTHR33445:SF1">
    <property type="entry name" value="ATP SYNTHASE SUBUNIT B"/>
    <property type="match status" value="1"/>
</dbReference>
<keyword evidence="10 16" id="KW-0472">Membrane</keyword>
<dbReference type="RefSeq" id="WP_078924109.1">
    <property type="nucleotide sequence ID" value="NZ_FUYB01000027.1"/>
</dbReference>
<dbReference type="InterPro" id="IPR002146">
    <property type="entry name" value="ATP_synth_b/b'su_bac/chlpt"/>
</dbReference>
<name>A0A1T4XYF4_9GAMM</name>
<dbReference type="GO" id="GO:0012505">
    <property type="term" value="C:endomembrane system"/>
    <property type="evidence" value="ECO:0007669"/>
    <property type="project" value="UniProtKB-SubCell"/>
</dbReference>
<dbReference type="NCBIfam" id="TIGR01144">
    <property type="entry name" value="ATP_synt_b"/>
    <property type="match status" value="1"/>
</dbReference>
<keyword evidence="9 16" id="KW-0406">Ion transport</keyword>
<feature type="coiled-coil region" evidence="18">
    <location>
        <begin position="47"/>
        <end position="115"/>
    </location>
</feature>
<dbReference type="Gene3D" id="1.20.5.620">
    <property type="entry name" value="F1F0 ATP synthase subunit B, membrane domain"/>
    <property type="match status" value="1"/>
</dbReference>
<evidence type="ECO:0000256" key="18">
    <source>
        <dbReference type="SAM" id="Coils"/>
    </source>
</evidence>
<dbReference type="Proteomes" id="UP000190460">
    <property type="component" value="Unassembled WGS sequence"/>
</dbReference>
<comment type="subunit">
    <text evidence="16">F-type ATPases have 2 components, F(1) - the catalytic core - and F(0) - the membrane proton channel. F(1) has five subunits: alpha(3), beta(3), gamma(1), delta(1), epsilon(1). F(0) has three main subunits: a(1), b(2) and c(10-14). The alpha and beta chains form an alternating ring which encloses part of the gamma chain. F(1) is attached to F(0) by a central stalk formed by the gamma and epsilon chains, while a peripheral stalk is formed by the delta and b chains.</text>
</comment>
<evidence type="ECO:0000256" key="8">
    <source>
        <dbReference type="ARBA" id="ARBA00022989"/>
    </source>
</evidence>
<dbReference type="InterPro" id="IPR028987">
    <property type="entry name" value="ATP_synth_B-like_membr_sf"/>
</dbReference>
<evidence type="ECO:0000256" key="12">
    <source>
        <dbReference type="ARBA" id="ARBA00025198"/>
    </source>
</evidence>
<dbReference type="SUPFAM" id="SSF81573">
    <property type="entry name" value="F1F0 ATP synthase subunit B, membrane domain"/>
    <property type="match status" value="1"/>
</dbReference>
<dbReference type="PANTHER" id="PTHR33445">
    <property type="entry name" value="ATP SYNTHASE SUBUNIT B', CHLOROPLASTIC"/>
    <property type="match status" value="1"/>
</dbReference>
<comment type="subunit">
    <text evidence="14">F-type ATPases have 2 components, F(1) - the catalytic core - and F(0) - the membrane proton channel. F(1) has five subunits: alpha(3), beta(3), gamma(1), delta(1), epsilon(1). F(0) has four main subunits: a(1), b(2) and c(10-14). The alpha and beta chains form an alternating ring which encloses part of the gamma chain. F(1) is attached to F(0) by a central stalk formed by the gamma and epsilon chains, while a peripheral stalk is formed by the delta and b chains.</text>
</comment>
<dbReference type="NCBIfam" id="NF004411">
    <property type="entry name" value="PRK05759.1-2"/>
    <property type="match status" value="1"/>
</dbReference>
<evidence type="ECO:0000256" key="9">
    <source>
        <dbReference type="ARBA" id="ARBA00023065"/>
    </source>
</evidence>
<evidence type="ECO:0000256" key="10">
    <source>
        <dbReference type="ARBA" id="ARBA00023136"/>
    </source>
</evidence>
<comment type="function">
    <text evidence="12 16">F(1)F(0) ATP synthase produces ATP from ADP in the presence of a proton or sodium gradient. F-type ATPases consist of two structural domains, F(1) containing the extramembraneous catalytic core and F(0) containing the membrane proton channel, linked together by a central stalk and a peripheral stalk. During catalysis, ATP synthesis in the catalytic domain of F(1) is coupled via a rotary mechanism of the central stalk subunits to proton translocation.</text>
</comment>
<keyword evidence="8 16" id="KW-1133">Transmembrane helix</keyword>
<evidence type="ECO:0000256" key="4">
    <source>
        <dbReference type="ARBA" id="ARBA00022519"/>
    </source>
</evidence>
<dbReference type="InterPro" id="IPR005864">
    <property type="entry name" value="ATP_synth_F0_bsu_bac"/>
</dbReference>
<proteinExistence type="inferred from homology"/>
<dbReference type="AlphaFoldDB" id="A0A1T4XYF4"/>
<organism evidence="19 20">
    <name type="scientific">Thiothrix eikelboomii</name>
    <dbReference type="NCBI Taxonomy" id="92487"/>
    <lineage>
        <taxon>Bacteria</taxon>
        <taxon>Pseudomonadati</taxon>
        <taxon>Pseudomonadota</taxon>
        <taxon>Gammaproteobacteria</taxon>
        <taxon>Thiotrichales</taxon>
        <taxon>Thiotrichaceae</taxon>
        <taxon>Thiothrix</taxon>
    </lineage>
</organism>
<sequence>MNITLTLIAQVLAFSIMIWLVNKYMWGPINEVLDKRRQKVAEGLAAAEKGQQEQEAARQKMADELKQAKVEAAEIISQAQKRAGEIVDEAKNAAVEEANRVKAAAQAELEQEVSRAREGLRQQVSSLALAGAEKILGKEINAKAHAKALDELTAQI</sequence>
<keyword evidence="6 16" id="KW-0812">Transmembrane</keyword>
<keyword evidence="3 16" id="KW-1003">Cell membrane</keyword>
<reference evidence="19 20" key="1">
    <citation type="submission" date="2017-02" db="EMBL/GenBank/DDBJ databases">
        <authorList>
            <person name="Peterson S.W."/>
        </authorList>
    </citation>
    <scope>NUCLEOTIDE SEQUENCE [LARGE SCALE GENOMIC DNA]</scope>
    <source>
        <strain evidence="19 20">ATCC 49788</strain>
    </source>
</reference>
<dbReference type="GO" id="GO:0046961">
    <property type="term" value="F:proton-transporting ATPase activity, rotational mechanism"/>
    <property type="evidence" value="ECO:0007669"/>
    <property type="project" value="TreeGrafter"/>
</dbReference>
<dbReference type="HAMAP" id="MF_01398">
    <property type="entry name" value="ATP_synth_b_bprime"/>
    <property type="match status" value="1"/>
</dbReference>
<evidence type="ECO:0000313" key="20">
    <source>
        <dbReference type="Proteomes" id="UP000190460"/>
    </source>
</evidence>
<keyword evidence="2 16" id="KW-0813">Transport</keyword>
<evidence type="ECO:0000256" key="16">
    <source>
        <dbReference type="HAMAP-Rule" id="MF_01398"/>
    </source>
</evidence>
<evidence type="ECO:0000256" key="1">
    <source>
        <dbReference type="ARBA" id="ARBA00005513"/>
    </source>
</evidence>
<dbReference type="InterPro" id="IPR050059">
    <property type="entry name" value="ATP_synthase_B_chain"/>
</dbReference>
<evidence type="ECO:0000256" key="17">
    <source>
        <dbReference type="RuleBase" id="RU003848"/>
    </source>
</evidence>
<dbReference type="FunFam" id="1.20.5.620:FF:000001">
    <property type="entry name" value="ATP synthase subunit b"/>
    <property type="match status" value="1"/>
</dbReference>
<gene>
    <name evidence="16" type="primary">atpF</name>
    <name evidence="19" type="ORF">SAMN02745130_03674</name>
</gene>
<evidence type="ECO:0000256" key="14">
    <source>
        <dbReference type="ARBA" id="ARBA00026054"/>
    </source>
</evidence>
<comment type="similarity">
    <text evidence="1 16 17">Belongs to the ATPase B chain family.</text>
</comment>
<keyword evidence="7 16" id="KW-0375">Hydrogen ion transport</keyword>
<dbReference type="CDD" id="cd06503">
    <property type="entry name" value="ATP-synt_Fo_b"/>
    <property type="match status" value="1"/>
</dbReference>
<evidence type="ECO:0000256" key="3">
    <source>
        <dbReference type="ARBA" id="ARBA00022475"/>
    </source>
</evidence>